<sequence length="625" mass="70385">MAGKHYLYSPLDGPSKEIRLLEVLEPQSYNGSHAPLISCSLQNVSLENDPEFVALSYVWGDASVTETILVNSQERAVTTNLANALRHVKQHWVKLGRTPTVFRLWADAICINQEDFAERTSQVQLMERIYTSADVVFCWLSPENDELPRAFDLLDKIYGTAVAHASARIALLANEQSYETVLRVQNHHKWARWDTLTHELRATYDAHIGCNRNEGEPEPSKIWYPLSKLLGLPYWERVWIWQEVILAKRLLFLSGSTSYPAEKFHLATWLLEEMMSCPDPVTEEFEYDRARNTSAVRMAYHRQLFGYGSDSSPKLGKIMMLFASTVNLYKATDPRDKVYGFLALTKLPIVPDYRVPIGQVYLEYGRLFISEMQAADDSHAQFDTARLRLKFLGDCAAGINNSLGIPTWVPAFQDSRLAYLERLSHDSTFKCASEFGAYVDGGSLWTPGAKIHHIQECYDDIFDEDLRTSDLEALIARLTELCGETYVTSVPILKALCCVLSLKTSWPDGVDPFSIFPSQIDKEETDGSDEQADQIIPAAWTTIREQNKACKLIVSNDGHLGVAGKDARVGDIVCLLTGCVTSVLLRPVDDHYLFVGPCFVLGLQLALYMEPVDPGGLDVEMFEIR</sequence>
<dbReference type="InterPro" id="IPR052895">
    <property type="entry name" value="HetReg/Transcr_Mod"/>
</dbReference>
<dbReference type="OrthoDB" id="5386682at2759"/>
<gene>
    <name evidence="2" type="ORF">S7711_03412</name>
</gene>
<evidence type="ECO:0000313" key="2">
    <source>
        <dbReference type="EMBL" id="KEY70192.1"/>
    </source>
</evidence>
<feature type="domain" description="Heterokaryon incompatibility" evidence="1">
    <location>
        <begin position="52"/>
        <end position="243"/>
    </location>
</feature>
<dbReference type="PANTHER" id="PTHR24148:SF64">
    <property type="entry name" value="HETEROKARYON INCOMPATIBILITY DOMAIN-CONTAINING PROTEIN"/>
    <property type="match status" value="1"/>
</dbReference>
<evidence type="ECO:0000259" key="1">
    <source>
        <dbReference type="Pfam" id="PF06985"/>
    </source>
</evidence>
<dbReference type="InterPro" id="IPR010730">
    <property type="entry name" value="HET"/>
</dbReference>
<reference evidence="2 3" key="1">
    <citation type="journal article" date="2014" name="BMC Genomics">
        <title>Comparative genome sequencing reveals chemotype-specific gene clusters in the toxigenic black mold Stachybotrys.</title>
        <authorList>
            <person name="Semeiks J."/>
            <person name="Borek D."/>
            <person name="Otwinowski Z."/>
            <person name="Grishin N.V."/>
        </authorList>
    </citation>
    <scope>NUCLEOTIDE SEQUENCE [LARGE SCALE GENOMIC DNA]</scope>
    <source>
        <strain evidence="3">CBS 109288 / IBT 7711</strain>
    </source>
</reference>
<dbReference type="EMBL" id="KL648458">
    <property type="protein sequence ID" value="KEY70192.1"/>
    <property type="molecule type" value="Genomic_DNA"/>
</dbReference>
<dbReference type="AlphaFoldDB" id="A0A084AY13"/>
<dbReference type="Pfam" id="PF06985">
    <property type="entry name" value="HET"/>
    <property type="match status" value="1"/>
</dbReference>
<organism evidence="2 3">
    <name type="scientific">Stachybotrys chartarum (strain CBS 109288 / IBT 7711)</name>
    <name type="common">Toxic black mold</name>
    <name type="synonym">Stilbospora chartarum</name>
    <dbReference type="NCBI Taxonomy" id="1280523"/>
    <lineage>
        <taxon>Eukaryota</taxon>
        <taxon>Fungi</taxon>
        <taxon>Dikarya</taxon>
        <taxon>Ascomycota</taxon>
        <taxon>Pezizomycotina</taxon>
        <taxon>Sordariomycetes</taxon>
        <taxon>Hypocreomycetidae</taxon>
        <taxon>Hypocreales</taxon>
        <taxon>Stachybotryaceae</taxon>
        <taxon>Stachybotrys</taxon>
    </lineage>
</organism>
<dbReference type="HOGENOM" id="CLU_004184_7_5_1"/>
<keyword evidence="3" id="KW-1185">Reference proteome</keyword>
<name>A0A084AY13_STACB</name>
<dbReference type="Proteomes" id="UP000028045">
    <property type="component" value="Unassembled WGS sequence"/>
</dbReference>
<evidence type="ECO:0000313" key="3">
    <source>
        <dbReference type="Proteomes" id="UP000028045"/>
    </source>
</evidence>
<dbReference type="PANTHER" id="PTHR24148">
    <property type="entry name" value="ANKYRIN REPEAT DOMAIN-CONTAINING PROTEIN 39 HOMOLOG-RELATED"/>
    <property type="match status" value="1"/>
</dbReference>
<accession>A0A084AY13</accession>
<proteinExistence type="predicted"/>
<protein>
    <recommendedName>
        <fullName evidence="1">Heterokaryon incompatibility domain-containing protein</fullName>
    </recommendedName>
</protein>